<evidence type="ECO:0000313" key="19">
    <source>
        <dbReference type="EnsemblPlants" id="TraesCS4A02G458300.1"/>
    </source>
</evidence>
<dbReference type="PROSITE" id="PS00108">
    <property type="entry name" value="PROTEIN_KINASE_ST"/>
    <property type="match status" value="1"/>
</dbReference>
<dbReference type="GO" id="GO:0005509">
    <property type="term" value="F:calcium ion binding"/>
    <property type="evidence" value="ECO:0007669"/>
    <property type="project" value="InterPro"/>
</dbReference>
<dbReference type="GO" id="GO:0005524">
    <property type="term" value="F:ATP binding"/>
    <property type="evidence" value="ECO:0007669"/>
    <property type="project" value="UniProtKB-UniRule"/>
</dbReference>
<feature type="compositionally biased region" description="Gly residues" evidence="16">
    <location>
        <begin position="1148"/>
        <end position="1157"/>
    </location>
</feature>
<dbReference type="InterPro" id="IPR050205">
    <property type="entry name" value="CDPK_Ser/Thr_kinases"/>
</dbReference>
<keyword evidence="13" id="KW-0175">Coiled coil</keyword>
<evidence type="ECO:0000256" key="13">
    <source>
        <dbReference type="ARBA" id="ARBA00023054"/>
    </source>
</evidence>
<comment type="similarity">
    <text evidence="2">Belongs to the disease resistance NB-LRR family.</text>
</comment>
<dbReference type="CDD" id="cd05117">
    <property type="entry name" value="STKc_CAMK"/>
    <property type="match status" value="1"/>
</dbReference>
<feature type="region of interest" description="Disordered" evidence="16">
    <location>
        <begin position="1063"/>
        <end position="1107"/>
    </location>
</feature>
<dbReference type="Gene3D" id="1.20.5.4130">
    <property type="match status" value="1"/>
</dbReference>
<dbReference type="FunFam" id="1.10.510.10:FF:001864">
    <property type="entry name" value="Calcium-dependent protein kinase SK5"/>
    <property type="match status" value="1"/>
</dbReference>
<evidence type="ECO:0000256" key="2">
    <source>
        <dbReference type="ARBA" id="ARBA00008894"/>
    </source>
</evidence>
<dbReference type="SUPFAM" id="SSF52540">
    <property type="entry name" value="P-loop containing nucleoside triphosphate hydrolases"/>
    <property type="match status" value="1"/>
</dbReference>
<dbReference type="InterPro" id="IPR002048">
    <property type="entry name" value="EF_hand_dom"/>
</dbReference>
<dbReference type="GO" id="GO:0009931">
    <property type="term" value="F:calcium-dependent protein serine/threonine kinase activity"/>
    <property type="evidence" value="ECO:0000318"/>
    <property type="project" value="GO_Central"/>
</dbReference>
<dbReference type="InterPro" id="IPR042197">
    <property type="entry name" value="Apaf_helical"/>
</dbReference>
<protein>
    <recommendedName>
        <fullName evidence="21">Protein kinase domain-containing protein</fullName>
    </recommendedName>
</protein>
<evidence type="ECO:0000256" key="1">
    <source>
        <dbReference type="ARBA" id="ARBA00004162"/>
    </source>
</evidence>
<evidence type="ECO:0000256" key="6">
    <source>
        <dbReference type="ARBA" id="ARBA00022692"/>
    </source>
</evidence>
<dbReference type="InterPro" id="IPR011009">
    <property type="entry name" value="Kinase-like_dom_sf"/>
</dbReference>
<dbReference type="STRING" id="4565.A0A3B6I2G4"/>
<keyword evidence="20" id="KW-1185">Reference proteome</keyword>
<dbReference type="Gramene" id="TraesCS4A02G458300.1">
    <property type="protein sequence ID" value="TraesCS4A02G458300.1"/>
    <property type="gene ID" value="TraesCS4A02G458300"/>
</dbReference>
<evidence type="ECO:0000256" key="15">
    <source>
        <dbReference type="PROSITE-ProRule" id="PRU10141"/>
    </source>
</evidence>
<dbReference type="FunFam" id="3.30.200.20:FF:000101">
    <property type="entry name" value="CDPK-related kinase 1"/>
    <property type="match status" value="1"/>
</dbReference>
<dbReference type="RefSeq" id="XP_044366558.1">
    <property type="nucleotide sequence ID" value="XM_044510623.1"/>
</dbReference>
<evidence type="ECO:0008006" key="21">
    <source>
        <dbReference type="Google" id="ProtNLM"/>
    </source>
</evidence>
<dbReference type="InterPro" id="IPR017441">
    <property type="entry name" value="Protein_kinase_ATP_BS"/>
</dbReference>
<keyword evidence="12" id="KW-1133">Transmembrane helix</keyword>
<dbReference type="Gene3D" id="3.80.10.10">
    <property type="entry name" value="Ribonuclease Inhibitor"/>
    <property type="match status" value="1"/>
</dbReference>
<accession>A0A3B6I2G4</accession>
<dbReference type="Gene3D" id="3.30.200.20">
    <property type="entry name" value="Phosphorylase Kinase, domain 1"/>
    <property type="match status" value="1"/>
</dbReference>
<gene>
    <name evidence="19" type="primary">LOC123088417</name>
</gene>
<dbReference type="Gene3D" id="1.10.510.10">
    <property type="entry name" value="Transferase(Phosphotransferase) domain 1"/>
    <property type="match status" value="1"/>
</dbReference>
<name>A0A3B6I2G4_WHEAT</name>
<dbReference type="Pfam" id="PF23559">
    <property type="entry name" value="WHD_DRP"/>
    <property type="match status" value="1"/>
</dbReference>
<dbReference type="Pfam" id="PF23598">
    <property type="entry name" value="LRR_14"/>
    <property type="match status" value="1"/>
</dbReference>
<evidence type="ECO:0000256" key="8">
    <source>
        <dbReference type="ARBA" id="ARBA00022741"/>
    </source>
</evidence>
<dbReference type="FunFam" id="1.10.510.10:FF:001294">
    <property type="entry name" value="CDPK-related kinase 3"/>
    <property type="match status" value="1"/>
</dbReference>
<dbReference type="InterPro" id="IPR058922">
    <property type="entry name" value="WHD_DRP"/>
</dbReference>
<evidence type="ECO:0000256" key="12">
    <source>
        <dbReference type="ARBA" id="ARBA00022989"/>
    </source>
</evidence>
<dbReference type="SUPFAM" id="SSF56112">
    <property type="entry name" value="Protein kinase-like (PK-like)"/>
    <property type="match status" value="1"/>
</dbReference>
<dbReference type="GO" id="GO:0005516">
    <property type="term" value="F:calmodulin binding"/>
    <property type="evidence" value="ECO:0000318"/>
    <property type="project" value="GO_Central"/>
</dbReference>
<reference evidence="19" key="1">
    <citation type="submission" date="2018-08" db="EMBL/GenBank/DDBJ databases">
        <authorList>
            <person name="Rossello M."/>
        </authorList>
    </citation>
    <scope>NUCLEOTIDE SEQUENCE [LARGE SCALE GENOMIC DNA]</scope>
    <source>
        <strain evidence="19">cv. Chinese Spring</strain>
    </source>
</reference>
<dbReference type="InterPro" id="IPR027417">
    <property type="entry name" value="P-loop_NTPase"/>
</dbReference>
<reference evidence="19" key="2">
    <citation type="submission" date="2018-10" db="UniProtKB">
        <authorList>
            <consortium name="EnsemblPlants"/>
        </authorList>
    </citation>
    <scope>IDENTIFICATION</scope>
</reference>
<dbReference type="PROSITE" id="PS50011">
    <property type="entry name" value="PROTEIN_KINASE_DOM"/>
    <property type="match status" value="1"/>
</dbReference>
<feature type="domain" description="EF-hand" evidence="18">
    <location>
        <begin position="1559"/>
        <end position="1594"/>
    </location>
</feature>
<dbReference type="PANTHER" id="PTHR24349">
    <property type="entry name" value="SERINE/THREONINE-PROTEIN KINASE"/>
    <property type="match status" value="1"/>
</dbReference>
<keyword evidence="5" id="KW-0808">Transferase</keyword>
<dbReference type="OrthoDB" id="619603at2759"/>
<dbReference type="GO" id="GO:0004683">
    <property type="term" value="F:calcium/calmodulin-dependent protein kinase activity"/>
    <property type="evidence" value="ECO:0000318"/>
    <property type="project" value="GO_Central"/>
</dbReference>
<dbReference type="Pfam" id="PF00069">
    <property type="entry name" value="Pkinase"/>
    <property type="match status" value="1"/>
</dbReference>
<evidence type="ECO:0000256" key="9">
    <source>
        <dbReference type="ARBA" id="ARBA00022777"/>
    </source>
</evidence>
<evidence type="ECO:0000259" key="18">
    <source>
        <dbReference type="PROSITE" id="PS50222"/>
    </source>
</evidence>
<keyword evidence="8 15" id="KW-0547">Nucleotide-binding</keyword>
<dbReference type="Proteomes" id="UP000019116">
    <property type="component" value="Chromosome 4A"/>
</dbReference>
<dbReference type="Gene3D" id="1.10.8.430">
    <property type="entry name" value="Helical domain of apoptotic protease-activating factors"/>
    <property type="match status" value="1"/>
</dbReference>
<dbReference type="InterPro" id="IPR036388">
    <property type="entry name" value="WH-like_DNA-bd_sf"/>
</dbReference>
<evidence type="ECO:0000256" key="14">
    <source>
        <dbReference type="ARBA" id="ARBA00023136"/>
    </source>
</evidence>
<keyword evidence="3" id="KW-0723">Serine/threonine-protein kinase</keyword>
<dbReference type="GO" id="GO:0002758">
    <property type="term" value="P:innate immune response-activating signaling pathway"/>
    <property type="evidence" value="ECO:0007669"/>
    <property type="project" value="UniProtKB-ARBA"/>
</dbReference>
<dbReference type="RefSeq" id="XP_044366557.1">
    <property type="nucleotide sequence ID" value="XM_044510622.1"/>
</dbReference>
<dbReference type="InterPro" id="IPR041118">
    <property type="entry name" value="Rx_N"/>
</dbReference>
<dbReference type="Gramene" id="TraesCS4A03G1152600.1">
    <property type="protein sequence ID" value="TraesCS4A03G1152600.1.CDS"/>
    <property type="gene ID" value="TraesCS4A03G1152600"/>
</dbReference>
<dbReference type="PROSITE" id="PS50222">
    <property type="entry name" value="EF_HAND_2"/>
    <property type="match status" value="1"/>
</dbReference>
<dbReference type="FunFam" id="1.10.10.10:FF:000322">
    <property type="entry name" value="Probable disease resistance protein At1g63360"/>
    <property type="match status" value="1"/>
</dbReference>
<evidence type="ECO:0000256" key="16">
    <source>
        <dbReference type="SAM" id="MobiDB-lite"/>
    </source>
</evidence>
<feature type="compositionally biased region" description="Polar residues" evidence="16">
    <location>
        <begin position="1088"/>
        <end position="1107"/>
    </location>
</feature>
<dbReference type="Gramene" id="TraesNOR4A03G02228730.1">
    <property type="protein sequence ID" value="TraesNOR4A03G02228730.1"/>
    <property type="gene ID" value="TraesNOR4A03G02228730"/>
</dbReference>
<dbReference type="GO" id="GO:0043531">
    <property type="term" value="F:ADP binding"/>
    <property type="evidence" value="ECO:0007669"/>
    <property type="project" value="InterPro"/>
</dbReference>
<sequence>MEHRRESMEEAEIADEGEDEESPVMQGVLADRTPQTRDVSFRGRSRVWETGPPISASLGAMRPLVWKLDMLLIAPPRECSSESVKHKMQLLKEDVEEISFCLDTMSQVEDPPQTAKCWMNEVRDLSYNMEDYINSLHMRAADPSLIADGIKTTRSHRKWFSHVRTPKKLTCEEQIVESVSEFRIYIGDAMKRHKMYGLSFFSTLKRTLVPVGPMLQTPAPYGETSDIVINDRMNEFINSVATDGADQQQHKVLSVLGSACLGKTTLARVLYNRIGLQFDCRAFIRVSKNPDMKKILWDTLLQLEQQQYPPQYCKVVDLINKIKNYLQDKRYLIIVDDVWSASVWDSINRAFPKVSHGSRIITTTQIEDVAFRCCRYQSEQVFEMKPLDDRHSRKLFFNRLFGSESNCPEQFKKVSNEIVAMCGGLPLATISIASLLASQPATTEDLLKHIHGSLSSLFSANPTSERTRQALNLSFKNLPQYLRTCLLYVSMYQEGYTFCKNDLVKQWMAEGFINTTKGEDMEKVAESYLHQLIGRKFIQPICMDYNNEVLSCVVHDLVHDLIAEKSAEDNFILAIDYSEKDMALSHKARRLSILFGDARDSKAPAYIIKSQVRSLTFSGLFECMPSIPEFKLLRVLNLQLSNYGGSKGLCHDNNPVDLSVISELSRLRYLKIASHLCIKLPDYMGGLHCLETLDIMDATVLKFRISACFPYLLHMYLSLLDGRNVQNWIEEMSDIHKLKHLQDLRLIFSSARSLSREENMRSLRDFISGHGNLKTIVVACGSPDKVIDCASDATISWDDMAPPPLLQRFEFSPHGGCIFSRIPLWVEKHNHLSILKIAVKELQMICVGFLRGLPALTALSLHVETMPVHKIIFDKPGFSVLKYFRLKFMNGIGWLKFEEDAMPNLLKLKLVFNAIPQIDQYEHGILSIDHMPSLKEISVKFGGTTAGREYAFVNNHKSNPWINRQSVVYSSNGDESRNQKKLKYEILEEERDEIVEGERDEYDKELKSRPDQRISRSLEFSSRPYVRALPIDTMGQCYGEGMSSRAMEDDLGVVVEMPSPPPANGMPQTASPKATPVATVGTPRCRKSGSTTPIQQTPPGVSPSSVRSTSRMFFKHPFPSPSLAKHIKSMLPKRLGGRKPKKGTVPEKGGGGIGAAGDGAEVERPLDKTFGFVENHRAKYELGEEVGRGHFGYVCSAVVKEGEYKGQTAAVKVIPKAKMTTAISIEDVRGEVKILKALSGHKNLVKFYDAYEDDENVYIVMELCEGGELLDRILARGGRYIEEDAKAIVVQILSAVAFCHLQGVVHRDLKPENFLFTTRDENAPMKLIDFGLSDFIRPDERLNDITGSAYYVAPEVLRRSYSTEADIWSIGVITYILLCGSRPFWARTESGIFRSVLKDIPNFDDSPWPSVSAEAKDFVKIFLNRDYRKRMSAVQALTHPWLQDDQRQIPLDHLIYRFIKQYLRVTLLTRLALKALSKALKDNELLYLRLQFKLLEPRDGVVSIDNFRTALTRYLTDVMKESRTPEFLDALEPLAHRSMDFDEFCAAAISPYQLAALDRWEEIARTAFQNFEQDGNRVISIEEFAQELNVAPTNNSIVQDLIRNTDGKLTFLGFIQILHRGVTPSIRNTNRKTTLREPH</sequence>
<feature type="compositionally biased region" description="Acidic residues" evidence="16">
    <location>
        <begin position="9"/>
        <end position="22"/>
    </location>
</feature>
<keyword evidence="7" id="KW-0677">Repeat</keyword>
<dbReference type="RefSeq" id="XP_044366559.1">
    <property type="nucleotide sequence ID" value="XM_044510624.1"/>
</dbReference>
<dbReference type="PRINTS" id="PR00364">
    <property type="entry name" value="DISEASERSIST"/>
</dbReference>
<dbReference type="Gene3D" id="1.10.238.10">
    <property type="entry name" value="EF-hand"/>
    <property type="match status" value="2"/>
</dbReference>
<evidence type="ECO:0000313" key="20">
    <source>
        <dbReference type="Proteomes" id="UP000019116"/>
    </source>
</evidence>
<dbReference type="Pfam" id="PF18052">
    <property type="entry name" value="Rx_N"/>
    <property type="match status" value="1"/>
</dbReference>
<feature type="region of interest" description="Disordered" evidence="16">
    <location>
        <begin position="1133"/>
        <end position="1159"/>
    </location>
</feature>
<keyword evidence="10" id="KW-0611">Plant defense</keyword>
<dbReference type="GO" id="GO:0005634">
    <property type="term" value="C:nucleus"/>
    <property type="evidence" value="ECO:0000318"/>
    <property type="project" value="GO_Central"/>
</dbReference>
<evidence type="ECO:0000256" key="3">
    <source>
        <dbReference type="ARBA" id="ARBA00022527"/>
    </source>
</evidence>
<dbReference type="GO" id="GO:0042742">
    <property type="term" value="P:defense response to bacterium"/>
    <property type="evidence" value="ECO:0007669"/>
    <property type="project" value="UniProtKB-ARBA"/>
</dbReference>
<dbReference type="OMA" id="YRTKPTK"/>
<keyword evidence="6" id="KW-0812">Transmembrane</keyword>
<feature type="region of interest" description="Disordered" evidence="16">
    <location>
        <begin position="1"/>
        <end position="36"/>
    </location>
</feature>
<feature type="binding site" evidence="15">
    <location>
        <position position="1212"/>
    </location>
    <ligand>
        <name>ATP</name>
        <dbReference type="ChEBI" id="CHEBI:30616"/>
    </ligand>
</feature>
<dbReference type="InterPro" id="IPR000719">
    <property type="entry name" value="Prot_kinase_dom"/>
</dbReference>
<dbReference type="InterPro" id="IPR002182">
    <property type="entry name" value="NB-ARC"/>
</dbReference>
<dbReference type="InterPro" id="IPR008271">
    <property type="entry name" value="Ser/Thr_kinase_AS"/>
</dbReference>
<dbReference type="SUPFAM" id="SSF47473">
    <property type="entry name" value="EF-hand"/>
    <property type="match status" value="1"/>
</dbReference>
<evidence type="ECO:0000256" key="11">
    <source>
        <dbReference type="ARBA" id="ARBA00022840"/>
    </source>
</evidence>
<keyword evidence="14" id="KW-0472">Membrane</keyword>
<dbReference type="Pfam" id="PF00931">
    <property type="entry name" value="NB-ARC"/>
    <property type="match status" value="1"/>
</dbReference>
<organism evidence="19">
    <name type="scientific">Triticum aestivum</name>
    <name type="common">Wheat</name>
    <dbReference type="NCBI Taxonomy" id="4565"/>
    <lineage>
        <taxon>Eukaryota</taxon>
        <taxon>Viridiplantae</taxon>
        <taxon>Streptophyta</taxon>
        <taxon>Embryophyta</taxon>
        <taxon>Tracheophyta</taxon>
        <taxon>Spermatophyta</taxon>
        <taxon>Magnoliopsida</taxon>
        <taxon>Liliopsida</taxon>
        <taxon>Poales</taxon>
        <taxon>Poaceae</taxon>
        <taxon>BOP clade</taxon>
        <taxon>Pooideae</taxon>
        <taxon>Triticodae</taxon>
        <taxon>Triticeae</taxon>
        <taxon>Triticinae</taxon>
        <taxon>Triticum</taxon>
    </lineage>
</organism>
<evidence type="ECO:0000256" key="5">
    <source>
        <dbReference type="ARBA" id="ARBA00022679"/>
    </source>
</evidence>
<dbReference type="GO" id="GO:0005886">
    <property type="term" value="C:plasma membrane"/>
    <property type="evidence" value="ECO:0007669"/>
    <property type="project" value="UniProtKB-SubCell"/>
</dbReference>
<dbReference type="InterPro" id="IPR011992">
    <property type="entry name" value="EF-hand-dom_pair"/>
</dbReference>
<dbReference type="EnsemblPlants" id="TraesCS4A02G458300.1">
    <property type="protein sequence ID" value="TraesCS4A02G458300.1"/>
    <property type="gene ID" value="TraesCS4A02G458300"/>
</dbReference>
<evidence type="ECO:0000256" key="4">
    <source>
        <dbReference type="ARBA" id="ARBA00022614"/>
    </source>
</evidence>
<keyword evidence="9" id="KW-0418">Kinase</keyword>
<evidence type="ECO:0000256" key="10">
    <source>
        <dbReference type="ARBA" id="ARBA00022821"/>
    </source>
</evidence>
<comment type="subcellular location">
    <subcellularLocation>
        <location evidence="1">Cell membrane</location>
        <topology evidence="1">Single-pass membrane protein</topology>
    </subcellularLocation>
</comment>
<proteinExistence type="inferred from homology"/>
<dbReference type="Gene3D" id="1.10.10.10">
    <property type="entry name" value="Winged helix-like DNA-binding domain superfamily/Winged helix DNA-binding domain"/>
    <property type="match status" value="1"/>
</dbReference>
<evidence type="ECO:0000256" key="7">
    <source>
        <dbReference type="ARBA" id="ARBA00022737"/>
    </source>
</evidence>
<dbReference type="InterPro" id="IPR055414">
    <property type="entry name" value="LRR_R13L4/SHOC2-like"/>
</dbReference>
<keyword evidence="4" id="KW-0433">Leucine-rich repeat</keyword>
<dbReference type="PaxDb" id="4565-Traes_4AL_4C396387E.1"/>
<dbReference type="InterPro" id="IPR032675">
    <property type="entry name" value="LRR_dom_sf"/>
</dbReference>
<dbReference type="GO" id="GO:0005737">
    <property type="term" value="C:cytoplasm"/>
    <property type="evidence" value="ECO:0000318"/>
    <property type="project" value="GO_Central"/>
</dbReference>
<dbReference type="Gene3D" id="3.40.50.300">
    <property type="entry name" value="P-loop containing nucleotide triphosphate hydrolases"/>
    <property type="match status" value="1"/>
</dbReference>
<dbReference type="GO" id="GO:0009626">
    <property type="term" value="P:plant-type hypersensitive response"/>
    <property type="evidence" value="ECO:0007669"/>
    <property type="project" value="UniProtKB-ARBA"/>
</dbReference>
<dbReference type="PROSITE" id="PS00107">
    <property type="entry name" value="PROTEIN_KINASE_ATP"/>
    <property type="match status" value="1"/>
</dbReference>
<dbReference type="SMR" id="A0A3B6I2G4"/>
<keyword evidence="11 15" id="KW-0067">ATP-binding</keyword>
<feature type="domain" description="Protein kinase" evidence="17">
    <location>
        <begin position="1180"/>
        <end position="1442"/>
    </location>
</feature>
<evidence type="ECO:0000259" key="17">
    <source>
        <dbReference type="PROSITE" id="PS50011"/>
    </source>
</evidence>
<dbReference type="SUPFAM" id="SSF52058">
    <property type="entry name" value="L domain-like"/>
    <property type="match status" value="1"/>
</dbReference>
<dbReference type="FunFam" id="1.10.238.10:FF:000085">
    <property type="entry name" value="CDPK-related kinase 1"/>
    <property type="match status" value="1"/>
</dbReference>
<dbReference type="GO" id="GO:0035556">
    <property type="term" value="P:intracellular signal transduction"/>
    <property type="evidence" value="ECO:0000318"/>
    <property type="project" value="GO_Central"/>
</dbReference>
<dbReference type="SMART" id="SM00220">
    <property type="entry name" value="S_TKc"/>
    <property type="match status" value="1"/>
</dbReference>
<dbReference type="GeneID" id="123088417"/>